<keyword evidence="3" id="KW-0805">Transcription regulation</keyword>
<dbReference type="GO" id="GO:0008982">
    <property type="term" value="F:protein-N(PI)-phosphohistidine-sugar phosphotransferase activity"/>
    <property type="evidence" value="ECO:0007669"/>
    <property type="project" value="InterPro"/>
</dbReference>
<dbReference type="Gene3D" id="1.10.10.10">
    <property type="entry name" value="Winged helix-like DNA-binding domain superfamily/Winged helix DNA-binding domain"/>
    <property type="match status" value="1"/>
</dbReference>
<sequence>MYSKLSVLFNEMLDQDFHTARDLAGRLNVSEKTVRTRLKALNDILTSRGASIHSKSSMGYQLVVYNQEDFQSLTTSLEKGSNAQRPTNSNERVIFILANLLSRENYIKLDDLCETCYVSRNTMTADLKKVEDILHLHQLILDRRPNYGIAVQGNEFDKRTCIANNLIRFNHFMNVEGEKEQGLKIIGKIVLSVLHRCGLSISEVSLENLVSHVFIAVYRTKHGHAVSIDHQRIGMLVKPEVIEATGLIVQQVEEALSLPLNQNEFSYIALHMGAKLSSTPGKKSGVNIVISRKIDELTGRMLEILLKSFNIDFMDNLELRMSLNQHLVPLDIRMQFDIPLSNPLLHEIKKEYAFAYTLAATACIALSEHYATRIPDDEIAYFAIIFELARMKKDKKIEKKNIIIVCASGKGTTQLFMYKYRQAFGNYVEHIYECTAWELGSFDFAGKNIDYIFTTVPVNTEVPVPVFEVTQFLESKDIATCSEVFESNNHVFLYKYYRPELFLTNISASTKEEVLRILCQHTEKTFPLPAGFYDAVMKREALGQTDFGNLVAIPHPFQVMTPNSFVAIGILERPVWWGHNDVQVVFLVSISADEDSDVGHFYQLTTKLLFDSAAIQQLLNNPTFDVIMDLLKGSDAL</sequence>
<dbReference type="PROSITE" id="PS51094">
    <property type="entry name" value="PTS_EIIA_TYPE_2"/>
    <property type="match status" value="1"/>
</dbReference>
<dbReference type="GO" id="GO:0009401">
    <property type="term" value="P:phosphoenolpyruvate-dependent sugar phosphotransferase system"/>
    <property type="evidence" value="ECO:0007669"/>
    <property type="project" value="InterPro"/>
</dbReference>
<evidence type="ECO:0000256" key="4">
    <source>
        <dbReference type="ARBA" id="ARBA00023159"/>
    </source>
</evidence>
<dbReference type="Proteomes" id="UP000663901">
    <property type="component" value="Chromosome"/>
</dbReference>
<dbReference type="Gene3D" id="1.10.1790.10">
    <property type="entry name" value="PRD domain"/>
    <property type="match status" value="2"/>
</dbReference>
<dbReference type="InterPro" id="IPR036095">
    <property type="entry name" value="PTS_EIIB-like_sf"/>
</dbReference>
<dbReference type="Gene3D" id="3.40.50.2300">
    <property type="match status" value="1"/>
</dbReference>
<dbReference type="Pfam" id="PF00874">
    <property type="entry name" value="PRD"/>
    <property type="match status" value="2"/>
</dbReference>
<dbReference type="Gene3D" id="3.40.930.10">
    <property type="entry name" value="Mannitol-specific EII, Chain A"/>
    <property type="match status" value="1"/>
</dbReference>
<dbReference type="SUPFAM" id="SSF63520">
    <property type="entry name" value="PTS-regulatory domain, PRD"/>
    <property type="match status" value="2"/>
</dbReference>
<evidence type="ECO:0000256" key="1">
    <source>
        <dbReference type="ARBA" id="ARBA00022679"/>
    </source>
</evidence>
<dbReference type="InterPro" id="IPR013011">
    <property type="entry name" value="PTS_EIIB_2"/>
</dbReference>
<feature type="domain" description="PTS EIIA type-2" evidence="6">
    <location>
        <begin position="495"/>
        <end position="634"/>
    </location>
</feature>
<evidence type="ECO:0000256" key="3">
    <source>
        <dbReference type="ARBA" id="ARBA00023015"/>
    </source>
</evidence>
<dbReference type="Pfam" id="PF05043">
    <property type="entry name" value="Mga"/>
    <property type="match status" value="1"/>
</dbReference>
<dbReference type="GO" id="GO:0006355">
    <property type="term" value="P:regulation of DNA-templated transcription"/>
    <property type="evidence" value="ECO:0007669"/>
    <property type="project" value="InterPro"/>
</dbReference>
<dbReference type="GeneID" id="57268581"/>
<dbReference type="InterPro" id="IPR050661">
    <property type="entry name" value="BglG_antiterminators"/>
</dbReference>
<dbReference type="PROSITE" id="PS51372">
    <property type="entry name" value="PRD_2"/>
    <property type="match status" value="2"/>
</dbReference>
<proteinExistence type="predicted"/>
<feature type="domain" description="PRD" evidence="8">
    <location>
        <begin position="177"/>
        <end position="282"/>
    </location>
</feature>
<evidence type="ECO:0000259" key="7">
    <source>
        <dbReference type="PROSITE" id="PS51099"/>
    </source>
</evidence>
<keyword evidence="4" id="KW-0010">Activator</keyword>
<dbReference type="AlphaFoldDB" id="A0A8A4JYY8"/>
<feature type="domain" description="PRD" evidence="8">
    <location>
        <begin position="289"/>
        <end position="396"/>
    </location>
</feature>
<evidence type="ECO:0000313" key="9">
    <source>
        <dbReference type="EMBL" id="QTC44818.1"/>
    </source>
</evidence>
<dbReference type="Pfam" id="PF00359">
    <property type="entry name" value="PTS_EIIA_2"/>
    <property type="match status" value="1"/>
</dbReference>
<gene>
    <name evidence="9" type="ORF">H0Z12_13865</name>
</gene>
<dbReference type="PROSITE" id="PS51099">
    <property type="entry name" value="PTS_EIIB_TYPE_2"/>
    <property type="match status" value="1"/>
</dbReference>
<dbReference type="InterPro" id="IPR011608">
    <property type="entry name" value="PRD"/>
</dbReference>
<feature type="domain" description="PTS EIIB type-2" evidence="7">
    <location>
        <begin position="400"/>
        <end position="493"/>
    </location>
</feature>
<dbReference type="InterPro" id="IPR007737">
    <property type="entry name" value="Mga_HTH"/>
</dbReference>
<dbReference type="SUPFAM" id="SSF52794">
    <property type="entry name" value="PTS system IIB component-like"/>
    <property type="match status" value="1"/>
</dbReference>
<evidence type="ECO:0000259" key="8">
    <source>
        <dbReference type="PROSITE" id="PS51372"/>
    </source>
</evidence>
<protein>
    <submittedName>
        <fullName evidence="9">PRD domain-containing protein</fullName>
    </submittedName>
</protein>
<dbReference type="InterPro" id="IPR036388">
    <property type="entry name" value="WH-like_DNA-bd_sf"/>
</dbReference>
<dbReference type="InterPro" id="IPR036634">
    <property type="entry name" value="PRD_sf"/>
</dbReference>
<reference evidence="9" key="1">
    <citation type="submission" date="2020-07" db="EMBL/GenBank/DDBJ databases">
        <title>Genome Sequences for Panteoa spp. that cause Center Rot in Onions.</title>
        <authorList>
            <person name="Asselin J.A."/>
            <person name="Helmann T."/>
            <person name="Beer S."/>
            <person name="Stodghill P."/>
        </authorList>
    </citation>
    <scope>NUCLEOTIDE SEQUENCE</scope>
    <source>
        <strain evidence="9">OC5a</strain>
    </source>
</reference>
<evidence type="ECO:0000259" key="6">
    <source>
        <dbReference type="PROSITE" id="PS51094"/>
    </source>
</evidence>
<dbReference type="InterPro" id="IPR016152">
    <property type="entry name" value="PTrfase/Anion_transptr"/>
</dbReference>
<keyword evidence="1" id="KW-0808">Transferase</keyword>
<accession>A0A8A4JYY8</accession>
<keyword evidence="5" id="KW-0804">Transcription</keyword>
<dbReference type="RefSeq" id="WP_014606043.1">
    <property type="nucleotide sequence ID" value="NZ_CAEI01000116.1"/>
</dbReference>
<dbReference type="PANTHER" id="PTHR30185">
    <property type="entry name" value="CRYPTIC BETA-GLUCOSIDE BGL OPERON ANTITERMINATOR"/>
    <property type="match status" value="1"/>
</dbReference>
<dbReference type="Pfam" id="PF08279">
    <property type="entry name" value="HTH_11"/>
    <property type="match status" value="1"/>
</dbReference>
<dbReference type="InterPro" id="IPR013196">
    <property type="entry name" value="HTH_11"/>
</dbReference>
<organism evidence="9 10">
    <name type="scientific">Pantoea ananas</name>
    <name type="common">Erwinia uredovora</name>
    <dbReference type="NCBI Taxonomy" id="553"/>
    <lineage>
        <taxon>Bacteria</taxon>
        <taxon>Pseudomonadati</taxon>
        <taxon>Pseudomonadota</taxon>
        <taxon>Gammaproteobacteria</taxon>
        <taxon>Enterobacterales</taxon>
        <taxon>Erwiniaceae</taxon>
        <taxon>Pantoea</taxon>
    </lineage>
</organism>
<name>A0A8A4JYY8_PANAN</name>
<evidence type="ECO:0000256" key="5">
    <source>
        <dbReference type="ARBA" id="ARBA00023163"/>
    </source>
</evidence>
<dbReference type="SUPFAM" id="SSF55804">
    <property type="entry name" value="Phoshotransferase/anion transport protein"/>
    <property type="match status" value="1"/>
</dbReference>
<dbReference type="PANTHER" id="PTHR30185:SF13">
    <property type="entry name" value="LICABCH OPERON REGULATOR-RELATED"/>
    <property type="match status" value="1"/>
</dbReference>
<evidence type="ECO:0000313" key="10">
    <source>
        <dbReference type="Proteomes" id="UP000663901"/>
    </source>
</evidence>
<evidence type="ECO:0000256" key="2">
    <source>
        <dbReference type="ARBA" id="ARBA00022737"/>
    </source>
</evidence>
<dbReference type="EMBL" id="CP059084">
    <property type="protein sequence ID" value="QTC44818.1"/>
    <property type="molecule type" value="Genomic_DNA"/>
</dbReference>
<dbReference type="InterPro" id="IPR002178">
    <property type="entry name" value="PTS_EIIA_type-2_dom"/>
</dbReference>
<keyword evidence="2" id="KW-0677">Repeat</keyword>